<dbReference type="AlphaFoldDB" id="A0AAW0X3K4"/>
<keyword evidence="3" id="KW-1185">Reference proteome</keyword>
<evidence type="ECO:0000313" key="3">
    <source>
        <dbReference type="Proteomes" id="UP001445076"/>
    </source>
</evidence>
<evidence type="ECO:0000256" key="1">
    <source>
        <dbReference type="SAM" id="Phobius"/>
    </source>
</evidence>
<evidence type="ECO:0000313" key="2">
    <source>
        <dbReference type="EMBL" id="KAK8737735.1"/>
    </source>
</evidence>
<keyword evidence="1" id="KW-1133">Transmembrane helix</keyword>
<feature type="transmembrane region" description="Helical" evidence="1">
    <location>
        <begin position="140"/>
        <end position="163"/>
    </location>
</feature>
<sequence length="395" mass="44958">TTSRWSVRSFSGGITVTVYILNCAVGGEKYIVIRETYITIYMSAGTSGEGISINLLNVGKHTSGRSQDIKMVWLTAAGSVAMLTLWVTNLAVDYAAAVQLCINMEVIHGIMLMIWVMLFHLVTGGWLLRILSSKFNKCFLIALFLIMEIPFYLLCRGAWYGLWACCSRSQTDRSRRVLQAKFAAICEMWNSFEKLPLEGSDHRQETCVPSQSEALPVPTTNGSATVTFDDQHETEVPVKMVTTKFVENTNQIHLSPSASFDIHFGERSVYKFLKRRLHELYADKARVSYHIVTDPTNTKIIHASCTDKRIGSLPERVLSENPLVICNDTHYILNLHRYNGYEVYHITKRSLEEVTSYINRDLTKLLWLPTWPLTVIKFLIIMDISRHQIATFNTR</sequence>
<dbReference type="EMBL" id="JARKIK010000041">
    <property type="protein sequence ID" value="KAK8737735.1"/>
    <property type="molecule type" value="Genomic_DNA"/>
</dbReference>
<gene>
    <name evidence="2" type="ORF">OTU49_004216</name>
</gene>
<feature type="non-terminal residue" evidence="2">
    <location>
        <position position="1"/>
    </location>
</feature>
<dbReference type="Proteomes" id="UP001445076">
    <property type="component" value="Unassembled WGS sequence"/>
</dbReference>
<keyword evidence="1" id="KW-0812">Transmembrane</keyword>
<comment type="caution">
    <text evidence="2">The sequence shown here is derived from an EMBL/GenBank/DDBJ whole genome shotgun (WGS) entry which is preliminary data.</text>
</comment>
<keyword evidence="1" id="KW-0472">Membrane</keyword>
<feature type="transmembrane region" description="Helical" evidence="1">
    <location>
        <begin position="107"/>
        <end position="128"/>
    </location>
</feature>
<organism evidence="2 3">
    <name type="scientific">Cherax quadricarinatus</name>
    <name type="common">Australian red claw crayfish</name>
    <dbReference type="NCBI Taxonomy" id="27406"/>
    <lineage>
        <taxon>Eukaryota</taxon>
        <taxon>Metazoa</taxon>
        <taxon>Ecdysozoa</taxon>
        <taxon>Arthropoda</taxon>
        <taxon>Crustacea</taxon>
        <taxon>Multicrustacea</taxon>
        <taxon>Malacostraca</taxon>
        <taxon>Eumalacostraca</taxon>
        <taxon>Eucarida</taxon>
        <taxon>Decapoda</taxon>
        <taxon>Pleocyemata</taxon>
        <taxon>Astacidea</taxon>
        <taxon>Parastacoidea</taxon>
        <taxon>Parastacidae</taxon>
        <taxon>Cherax</taxon>
    </lineage>
</organism>
<feature type="transmembrane region" description="Helical" evidence="1">
    <location>
        <begin position="71"/>
        <end position="87"/>
    </location>
</feature>
<protein>
    <submittedName>
        <fullName evidence="2">Uncharacterized protein</fullName>
    </submittedName>
</protein>
<accession>A0AAW0X3K4</accession>
<feature type="non-terminal residue" evidence="2">
    <location>
        <position position="395"/>
    </location>
</feature>
<reference evidence="2 3" key="1">
    <citation type="journal article" date="2024" name="BMC Genomics">
        <title>Genome assembly of redclaw crayfish (Cherax quadricarinatus) provides insights into its immune adaptation and hypoxia tolerance.</title>
        <authorList>
            <person name="Liu Z."/>
            <person name="Zheng J."/>
            <person name="Li H."/>
            <person name="Fang K."/>
            <person name="Wang S."/>
            <person name="He J."/>
            <person name="Zhou D."/>
            <person name="Weng S."/>
            <person name="Chi M."/>
            <person name="Gu Z."/>
            <person name="He J."/>
            <person name="Li F."/>
            <person name="Wang M."/>
        </authorList>
    </citation>
    <scope>NUCLEOTIDE SEQUENCE [LARGE SCALE GENOMIC DNA]</scope>
    <source>
        <strain evidence="2">ZL_2023a</strain>
    </source>
</reference>
<name>A0AAW0X3K4_CHEQU</name>
<proteinExistence type="predicted"/>